<evidence type="ECO:0000313" key="1">
    <source>
        <dbReference type="EMBL" id="RCK67469.1"/>
    </source>
</evidence>
<sequence length="461" mass="52028">MSLKARTPDAACEEAITRGVVDLINSKLPKELANLSPKATPESLQTRINGYEEFLTSIKSLFEEKPLADHQYLWLEAVHRLASILLKLKLAFGDLYLDLEPHEIEGIASRALPLGTKLMEFTNELGQLVKDFFTNLSKIPIIFQFKAQELILVVLNSLLVDEIEDPNFPNVAATVLELVQLYLLSYRTSVSILVRFSEAVYKLGMSPLIVPLLDEFNPETPMELVSAGGISLVDLMDYYRYTAFNLVSLSIDDDRKYNKLAEVYLRVLLRFPNLSVALYCSEEDEKATDGNDKRDQFIINLAERQELSLMYVLNYLLSLNSLRKLIETPPLYKAELKFLVKSLSSCLSKDIDELASRPGSTRSSMVSIPQYTVEVERKIALEKKFLSKSKFSSLGGVILYGSYKEKLKLVVNFGEVFDTPNTRLYTIIEKLTSNNAIESNPVIDKLVIAISTIVSNLNRLK</sequence>
<protein>
    <submittedName>
        <fullName evidence="1">Uncharacterized protein</fullName>
    </submittedName>
</protein>
<dbReference type="Proteomes" id="UP000253472">
    <property type="component" value="Unassembled WGS sequence"/>
</dbReference>
<gene>
    <name evidence="1" type="ORF">Cantr_02984</name>
</gene>
<accession>A0A367YPI7</accession>
<comment type="caution">
    <text evidence="1">The sequence shown here is derived from an EMBL/GenBank/DDBJ whole genome shotgun (WGS) entry which is preliminary data.</text>
</comment>
<dbReference type="OrthoDB" id="4093184at2759"/>
<keyword evidence="2" id="KW-1185">Reference proteome</keyword>
<name>A0A367YPI7_9ASCO</name>
<dbReference type="EMBL" id="QLNQ01000001">
    <property type="protein sequence ID" value="RCK67469.1"/>
    <property type="molecule type" value="Genomic_DNA"/>
</dbReference>
<organism evidence="1 2">
    <name type="scientific">Candida viswanathii</name>
    <dbReference type="NCBI Taxonomy" id="5486"/>
    <lineage>
        <taxon>Eukaryota</taxon>
        <taxon>Fungi</taxon>
        <taxon>Dikarya</taxon>
        <taxon>Ascomycota</taxon>
        <taxon>Saccharomycotina</taxon>
        <taxon>Pichiomycetes</taxon>
        <taxon>Debaryomycetaceae</taxon>
        <taxon>Candida/Lodderomyces clade</taxon>
        <taxon>Candida</taxon>
    </lineage>
</organism>
<dbReference type="AlphaFoldDB" id="A0A367YPI7"/>
<proteinExistence type="predicted"/>
<reference evidence="1 2" key="1">
    <citation type="submission" date="2018-06" db="EMBL/GenBank/DDBJ databases">
        <title>Whole genome sequencing of Candida tropicalis (genome annotated by CSBL at Korea University).</title>
        <authorList>
            <person name="Ahn J."/>
        </authorList>
    </citation>
    <scope>NUCLEOTIDE SEQUENCE [LARGE SCALE GENOMIC DNA]</scope>
    <source>
        <strain evidence="1 2">ATCC 20962</strain>
    </source>
</reference>
<evidence type="ECO:0000313" key="2">
    <source>
        <dbReference type="Proteomes" id="UP000253472"/>
    </source>
</evidence>